<dbReference type="GO" id="GO:0005874">
    <property type="term" value="C:microtubule"/>
    <property type="evidence" value="ECO:0007669"/>
    <property type="project" value="TreeGrafter"/>
</dbReference>
<dbReference type="GO" id="GO:0003777">
    <property type="term" value="F:microtubule motor activity"/>
    <property type="evidence" value="ECO:0007669"/>
    <property type="project" value="InterPro"/>
</dbReference>
<sequence length="177" mass="20794">MQKRENLQEQLIELKIKDNQEQNQLEKDLTKQEKINLSLSAFGNVITAFVNENTQHIPYRNSKLTSLSQDSLGDNSKIIMFTELSPADYCQDQTISCLKDASKTKMIENQPKINEDLKMLSLNNKQMKFLKLKSKIYKSNYKKQLQNVQCFILIQDLRSKENQLKKWFFLMSYTLSN</sequence>
<dbReference type="PROSITE" id="PS50067">
    <property type="entry name" value="KINESIN_MOTOR_2"/>
    <property type="match status" value="1"/>
</dbReference>
<dbReference type="PANTHER" id="PTHR24115:SF576">
    <property type="entry name" value="KINESIN-LIKE PROTEIN KIF17"/>
    <property type="match status" value="1"/>
</dbReference>
<dbReference type="GO" id="GO:0005871">
    <property type="term" value="C:kinesin complex"/>
    <property type="evidence" value="ECO:0007669"/>
    <property type="project" value="TreeGrafter"/>
</dbReference>
<dbReference type="GO" id="GO:0005524">
    <property type="term" value="F:ATP binding"/>
    <property type="evidence" value="ECO:0007669"/>
    <property type="project" value="InterPro"/>
</dbReference>
<comment type="caution">
    <text evidence="3">The sequence shown here is derived from an EMBL/GenBank/DDBJ whole genome shotgun (WGS) entry which is preliminary data.</text>
</comment>
<proteinExistence type="inferred from homology"/>
<dbReference type="AlphaFoldDB" id="A0A8S1Q067"/>
<gene>
    <name evidence="3" type="ORF">PSON_ATCC_30995.1.T0910186</name>
</gene>
<dbReference type="OrthoDB" id="448344at2759"/>
<dbReference type="Pfam" id="PF00225">
    <property type="entry name" value="Kinesin"/>
    <property type="match status" value="1"/>
</dbReference>
<dbReference type="InterPro" id="IPR027640">
    <property type="entry name" value="Kinesin-like_fam"/>
</dbReference>
<accession>A0A8S1Q067</accession>
<dbReference type="InterPro" id="IPR001752">
    <property type="entry name" value="Kinesin_motor_dom"/>
</dbReference>
<keyword evidence="4" id="KW-1185">Reference proteome</keyword>
<dbReference type="GO" id="GO:0008017">
    <property type="term" value="F:microtubule binding"/>
    <property type="evidence" value="ECO:0007669"/>
    <property type="project" value="InterPro"/>
</dbReference>
<reference evidence="3" key="1">
    <citation type="submission" date="2021-01" db="EMBL/GenBank/DDBJ databases">
        <authorList>
            <consortium name="Genoscope - CEA"/>
            <person name="William W."/>
        </authorList>
    </citation>
    <scope>NUCLEOTIDE SEQUENCE</scope>
</reference>
<comment type="similarity">
    <text evidence="1">Belongs to the TRAFAC class myosin-kinesin ATPase superfamily. Kinesin family.</text>
</comment>
<dbReference type="PANTHER" id="PTHR24115">
    <property type="entry name" value="KINESIN-RELATED"/>
    <property type="match status" value="1"/>
</dbReference>
<comment type="caution">
    <text evidence="1">Lacks conserved residue(s) required for the propagation of feature annotation.</text>
</comment>
<dbReference type="SMART" id="SM00129">
    <property type="entry name" value="KISc"/>
    <property type="match status" value="1"/>
</dbReference>
<evidence type="ECO:0000313" key="3">
    <source>
        <dbReference type="EMBL" id="CAD8108661.1"/>
    </source>
</evidence>
<dbReference type="GO" id="GO:0007018">
    <property type="term" value="P:microtubule-based movement"/>
    <property type="evidence" value="ECO:0007669"/>
    <property type="project" value="InterPro"/>
</dbReference>
<dbReference type="EMBL" id="CAJJDN010000091">
    <property type="protein sequence ID" value="CAD8108661.1"/>
    <property type="molecule type" value="Genomic_DNA"/>
</dbReference>
<name>A0A8S1Q067_9CILI</name>
<dbReference type="Proteomes" id="UP000692954">
    <property type="component" value="Unassembled WGS sequence"/>
</dbReference>
<evidence type="ECO:0000256" key="1">
    <source>
        <dbReference type="PROSITE-ProRule" id="PRU00283"/>
    </source>
</evidence>
<protein>
    <recommendedName>
        <fullName evidence="2">Kinesin motor domain-containing protein</fullName>
    </recommendedName>
</protein>
<dbReference type="GO" id="GO:0016887">
    <property type="term" value="F:ATP hydrolysis activity"/>
    <property type="evidence" value="ECO:0007669"/>
    <property type="project" value="TreeGrafter"/>
</dbReference>
<organism evidence="3 4">
    <name type="scientific">Paramecium sonneborni</name>
    <dbReference type="NCBI Taxonomy" id="65129"/>
    <lineage>
        <taxon>Eukaryota</taxon>
        <taxon>Sar</taxon>
        <taxon>Alveolata</taxon>
        <taxon>Ciliophora</taxon>
        <taxon>Intramacronucleata</taxon>
        <taxon>Oligohymenophorea</taxon>
        <taxon>Peniculida</taxon>
        <taxon>Parameciidae</taxon>
        <taxon>Paramecium</taxon>
    </lineage>
</organism>
<evidence type="ECO:0000313" key="4">
    <source>
        <dbReference type="Proteomes" id="UP000692954"/>
    </source>
</evidence>
<feature type="domain" description="Kinesin motor" evidence="2">
    <location>
        <begin position="1"/>
        <end position="107"/>
    </location>
</feature>
<evidence type="ECO:0000259" key="2">
    <source>
        <dbReference type="PROSITE" id="PS50067"/>
    </source>
</evidence>